<reference evidence="2 3" key="1">
    <citation type="submission" date="2024-10" db="EMBL/GenBank/DDBJ databases">
        <title>The Natural Products Discovery Center: Release of the First 8490 Sequenced Strains for Exploring Actinobacteria Biosynthetic Diversity.</title>
        <authorList>
            <person name="Kalkreuter E."/>
            <person name="Kautsar S.A."/>
            <person name="Yang D."/>
            <person name="Bader C.D."/>
            <person name="Teijaro C.N."/>
            <person name="Fluegel L."/>
            <person name="Davis C.M."/>
            <person name="Simpson J.R."/>
            <person name="Lauterbach L."/>
            <person name="Steele A.D."/>
            <person name="Gui C."/>
            <person name="Meng S."/>
            <person name="Li G."/>
            <person name="Viehrig K."/>
            <person name="Ye F."/>
            <person name="Su P."/>
            <person name="Kiefer A.F."/>
            <person name="Nichols A."/>
            <person name="Cepeda A.J."/>
            <person name="Yan W."/>
            <person name="Fan B."/>
            <person name="Jiang Y."/>
            <person name="Adhikari A."/>
            <person name="Zheng C.-J."/>
            <person name="Schuster L."/>
            <person name="Cowan T.M."/>
            <person name="Smanski M.J."/>
            <person name="Chevrette M.G."/>
            <person name="De Carvalho L.P.S."/>
            <person name="Shen B."/>
        </authorList>
    </citation>
    <scope>NUCLEOTIDE SEQUENCE [LARGE SCALE GENOMIC DNA]</scope>
    <source>
        <strain evidence="2 3">NPDC012540</strain>
    </source>
</reference>
<dbReference type="Gene3D" id="1.20.58.520">
    <property type="entry name" value="Amidohydrolase"/>
    <property type="match status" value="1"/>
</dbReference>
<name>A0ABW6XDY8_9ACTN</name>
<dbReference type="InterPro" id="IPR032466">
    <property type="entry name" value="Metal_Hydrolase"/>
</dbReference>
<dbReference type="InterPro" id="IPR006680">
    <property type="entry name" value="Amidohydro-rel"/>
</dbReference>
<dbReference type="InterPro" id="IPR011059">
    <property type="entry name" value="Metal-dep_hydrolase_composite"/>
</dbReference>
<evidence type="ECO:0000313" key="2">
    <source>
        <dbReference type="EMBL" id="MFF5899972.1"/>
    </source>
</evidence>
<dbReference type="Gene3D" id="2.30.40.10">
    <property type="entry name" value="Urease, subunit C, domain 1"/>
    <property type="match status" value="1"/>
</dbReference>
<evidence type="ECO:0000259" key="1">
    <source>
        <dbReference type="Pfam" id="PF01979"/>
    </source>
</evidence>
<dbReference type="InterPro" id="IPR051781">
    <property type="entry name" value="Metallo-dep_Hydrolase"/>
</dbReference>
<dbReference type="RefSeq" id="WP_387907546.1">
    <property type="nucleotide sequence ID" value="NZ_JBIBEG010000010.1"/>
</dbReference>
<dbReference type="InterPro" id="IPR057744">
    <property type="entry name" value="OTAase-like"/>
</dbReference>
<dbReference type="Gene3D" id="3.40.50.10910">
    <property type="entry name" value="Amidohydrolase"/>
    <property type="match status" value="1"/>
</dbReference>
<protein>
    <submittedName>
        <fullName evidence="2">Amidohydrolase family protein</fullName>
    </submittedName>
</protein>
<dbReference type="Proteomes" id="UP001602322">
    <property type="component" value="Unassembled WGS sequence"/>
</dbReference>
<keyword evidence="3" id="KW-1185">Reference proteome</keyword>
<dbReference type="SUPFAM" id="SSF51556">
    <property type="entry name" value="Metallo-dependent hydrolases"/>
    <property type="match status" value="1"/>
</dbReference>
<dbReference type="Gene3D" id="3.30.110.90">
    <property type="entry name" value="Amidohydrolase"/>
    <property type="match status" value="1"/>
</dbReference>
<dbReference type="Pfam" id="PF01979">
    <property type="entry name" value="Amidohydro_1"/>
    <property type="match status" value="1"/>
</dbReference>
<comment type="caution">
    <text evidence="2">The sequence shown here is derived from an EMBL/GenBank/DDBJ whole genome shotgun (WGS) entry which is preliminary data.</text>
</comment>
<dbReference type="PANTHER" id="PTHR43135">
    <property type="entry name" value="ALPHA-D-RIBOSE 1-METHYLPHOSPHONATE 5-TRIPHOSPHATE DIPHOSPHATASE"/>
    <property type="match status" value="1"/>
</dbReference>
<accession>A0ABW6XDY8</accession>
<feature type="domain" description="Amidohydrolase-related" evidence="1">
    <location>
        <begin position="59"/>
        <end position="420"/>
    </location>
</feature>
<dbReference type="CDD" id="cd01299">
    <property type="entry name" value="Met_dep_hydrolase_A"/>
    <property type="match status" value="1"/>
</dbReference>
<dbReference type="PANTHER" id="PTHR43135:SF3">
    <property type="entry name" value="ALPHA-D-RIBOSE 1-METHYLPHOSPHONATE 5-TRIPHOSPHATE DIPHOSPHATASE"/>
    <property type="match status" value="1"/>
</dbReference>
<dbReference type="SUPFAM" id="SSF51338">
    <property type="entry name" value="Composite domain of metallo-dependent hydrolases"/>
    <property type="match status" value="1"/>
</dbReference>
<proteinExistence type="predicted"/>
<organism evidence="2 3">
    <name type="scientific">Streptomyces argenteolus</name>
    <dbReference type="NCBI Taxonomy" id="67274"/>
    <lineage>
        <taxon>Bacteria</taxon>
        <taxon>Bacillati</taxon>
        <taxon>Actinomycetota</taxon>
        <taxon>Actinomycetes</taxon>
        <taxon>Kitasatosporales</taxon>
        <taxon>Streptomycetaceae</taxon>
        <taxon>Streptomyces</taxon>
    </lineage>
</organism>
<dbReference type="EMBL" id="JBIBEG010000010">
    <property type="protein sequence ID" value="MFF5899972.1"/>
    <property type="molecule type" value="Genomic_DNA"/>
</dbReference>
<evidence type="ECO:0000313" key="3">
    <source>
        <dbReference type="Proteomes" id="UP001602322"/>
    </source>
</evidence>
<sequence>MPRPFALTGATIVDGDAEGTVLPGQTVVVGRAGLIEAVGPTVTTEVPPRYRHLDVTGRFVVPGLINAHAHLFSDGLPLPRYLVAERTSGLVAAVGRSPLGRMVFKKRARANVLTQLHSGVTTLRSLGDVAYEVVEVAAEIESRRYPGPRVLASGPLLAVTGGHGAPQIALVSDSPWDARRNTRINLRHGVKAIKIAATAGVTDARSVGSAGRQEMTEEEMTAICEEAHNAGIRVAAHAQGAAGILAALRAGVDTIEHGAGMTPEIIDLFHDNPRSLAGSSALVPTLQACLPLARLDRRTTGIDRIVKANAEMVLDETLKGIQDARDNGIAIGMGTDSALTYVTHYNTWRELDLLVRHGGLTRPQALAAATRTNAAILGLDAVTGSVEVGKAADLVVLDANPLDGFRAFIDPVMVVARGKIIDRPAVTRHPELDVQLDML</sequence>
<gene>
    <name evidence="2" type="ORF">ACFY8O_29150</name>
</gene>